<sequence length="137" mass="15096">MYRFKVDVYRLLPAPSQGAMGLYAPDPHQAGVPCYFDPTPEYDQPSAVGRNKVENIFTLDGFWFPGEYLPEGGDADVPVDVVDTDMLIMRSVVGPMTSLIGIWWAAKGNAQPHPYLLDDYMVYAKRTGTKPPPGVSA</sequence>
<evidence type="ECO:0000313" key="2">
    <source>
        <dbReference type="Proteomes" id="UP000027982"/>
    </source>
</evidence>
<dbReference type="AlphaFoldDB" id="A0A068NL98"/>
<dbReference type="Proteomes" id="UP000027982">
    <property type="component" value="Chromosome"/>
</dbReference>
<name>A0A068NL98_FIMGI</name>
<organism evidence="1 2">
    <name type="scientific">Fimbriimonas ginsengisoli Gsoil 348</name>
    <dbReference type="NCBI Taxonomy" id="661478"/>
    <lineage>
        <taxon>Bacteria</taxon>
        <taxon>Bacillati</taxon>
        <taxon>Armatimonadota</taxon>
        <taxon>Fimbriimonadia</taxon>
        <taxon>Fimbriimonadales</taxon>
        <taxon>Fimbriimonadaceae</taxon>
        <taxon>Fimbriimonas</taxon>
    </lineage>
</organism>
<dbReference type="HOGENOM" id="CLU_1862209_0_0_0"/>
<accession>A0A068NL98</accession>
<gene>
    <name evidence="1" type="ORF">OP10G_0162</name>
</gene>
<dbReference type="EMBL" id="CP007139">
    <property type="protein sequence ID" value="AIE83530.1"/>
    <property type="molecule type" value="Genomic_DNA"/>
</dbReference>
<dbReference type="KEGG" id="fgi:OP10G_0162"/>
<proteinExistence type="predicted"/>
<reference evidence="1 2" key="1">
    <citation type="journal article" date="2014" name="PLoS ONE">
        <title>The first complete genome sequence of the class fimbriimonadia in the phylum armatimonadetes.</title>
        <authorList>
            <person name="Hu Z.Y."/>
            <person name="Wang Y.Z."/>
            <person name="Im W.T."/>
            <person name="Wang S.Y."/>
            <person name="Zhao G.P."/>
            <person name="Zheng H.J."/>
            <person name="Quan Z.X."/>
        </authorList>
    </citation>
    <scope>NUCLEOTIDE SEQUENCE [LARGE SCALE GENOMIC DNA]</scope>
    <source>
        <strain evidence="1">Gsoil 348</strain>
    </source>
</reference>
<keyword evidence="2" id="KW-1185">Reference proteome</keyword>
<evidence type="ECO:0000313" key="1">
    <source>
        <dbReference type="EMBL" id="AIE83530.1"/>
    </source>
</evidence>
<protein>
    <submittedName>
        <fullName evidence="1">Uncharacterized protein</fullName>
    </submittedName>
</protein>
<dbReference type="STRING" id="661478.OP10G_0162"/>